<proteinExistence type="inferred from homology"/>
<organism evidence="3">
    <name type="scientific">groundwater metagenome</name>
    <dbReference type="NCBI Taxonomy" id="717931"/>
    <lineage>
        <taxon>unclassified sequences</taxon>
        <taxon>metagenomes</taxon>
        <taxon>ecological metagenomes</taxon>
    </lineage>
</organism>
<accession>A0A098E6A3</accession>
<name>A0A098E6A3_9ZZZZ</name>
<dbReference type="Gene3D" id="1.20.1480.30">
    <property type="entry name" value="Designed four-helix bundle protein"/>
    <property type="match status" value="1"/>
</dbReference>
<dbReference type="PANTHER" id="PTHR31088:SF6">
    <property type="entry name" value="PHAGE SHOCK PROTEIN A"/>
    <property type="match status" value="1"/>
</dbReference>
<comment type="similarity">
    <text evidence="1">Belongs to the PspA/Vipp/IM30 family.</text>
</comment>
<reference evidence="3" key="1">
    <citation type="submission" date="2014-09" db="EMBL/GenBank/DDBJ databases">
        <authorList>
            <person name="Probst J Alexander"/>
        </authorList>
    </citation>
    <scope>NUCLEOTIDE SEQUENCE</scope>
</reference>
<dbReference type="InterPro" id="IPR007157">
    <property type="entry name" value="PspA_VIPP1"/>
</dbReference>
<dbReference type="Pfam" id="PF04012">
    <property type="entry name" value="PspA_IM30"/>
    <property type="match status" value="1"/>
</dbReference>
<dbReference type="EMBL" id="CCXY01000053">
    <property type="protein sequence ID" value="CEG11458.1"/>
    <property type="molecule type" value="Genomic_DNA"/>
</dbReference>
<evidence type="ECO:0000313" key="3">
    <source>
        <dbReference type="EMBL" id="CEG11458.1"/>
    </source>
</evidence>
<dbReference type="PANTHER" id="PTHR31088">
    <property type="entry name" value="MEMBRANE-ASSOCIATED PROTEIN VIPP1, CHLOROPLASTIC"/>
    <property type="match status" value="1"/>
</dbReference>
<protein>
    <submittedName>
        <fullName evidence="3">Phage shock protein A</fullName>
    </submittedName>
</protein>
<keyword evidence="2" id="KW-0175">Coiled coil</keyword>
<sequence length="235" mass="25824">MGILKRTADILSAKIHGLLDGTENPKEMLDYSYEKQKELLQNVSKGIADVMTAKKQLEIKRDELNVAGEKYGRQAEASVNAGRDDLATLALSRKQETLQSIENLNRQIAGLDKNLENLKATKQKLEVKIQQFGAHKEILKAQYDASKATVQVQESLTGLSEDIADVKSTVDRVEGKIQKQKARADAITTMVDEGTLTEVDFGSEKKDDIDRELAKIGSNSGVNNELAALKAKLGK</sequence>
<gene>
    <name evidence="3" type="ORF">MSIBF_A1460017</name>
</gene>
<evidence type="ECO:0000256" key="1">
    <source>
        <dbReference type="ARBA" id="ARBA00043985"/>
    </source>
</evidence>
<feature type="coiled-coil region" evidence="2">
    <location>
        <begin position="94"/>
        <end position="135"/>
    </location>
</feature>
<evidence type="ECO:0000256" key="2">
    <source>
        <dbReference type="SAM" id="Coils"/>
    </source>
</evidence>
<dbReference type="AlphaFoldDB" id="A0A098E6A3"/>